<feature type="compositionally biased region" description="Polar residues" evidence="1">
    <location>
        <begin position="47"/>
        <end position="57"/>
    </location>
</feature>
<name>A0ABD3XQH4_SINWO</name>
<keyword evidence="3" id="KW-1185">Reference proteome</keyword>
<feature type="region of interest" description="Disordered" evidence="1">
    <location>
        <begin position="182"/>
        <end position="203"/>
    </location>
</feature>
<comment type="caution">
    <text evidence="2">The sequence shown here is derived from an EMBL/GenBank/DDBJ whole genome shotgun (WGS) entry which is preliminary data.</text>
</comment>
<reference evidence="2 3" key="1">
    <citation type="submission" date="2024-11" db="EMBL/GenBank/DDBJ databases">
        <title>Chromosome-level genome assembly of the freshwater bivalve Anodonta woodiana.</title>
        <authorList>
            <person name="Chen X."/>
        </authorList>
    </citation>
    <scope>NUCLEOTIDE SEQUENCE [LARGE SCALE GENOMIC DNA]</scope>
    <source>
        <strain evidence="2">MN2024</strain>
        <tissue evidence="2">Gills</tissue>
    </source>
</reference>
<proteinExistence type="predicted"/>
<feature type="region of interest" description="Disordered" evidence="1">
    <location>
        <begin position="46"/>
        <end position="85"/>
    </location>
</feature>
<sequence length="348" mass="36411">MFLMSGDMPDAPNLGTAAADPLTGGMTDPLLAQLMRAQLVRQLGNVRPTSPTSSRNMVTDWRRPQSGSDFETNAGLDQRFNPNRATTFDHGIRDRLHSRDNQISMSNSIVGDRQVRFGFTSPPGADPMEISVGQTLSTRDVSGARRRSGDMPPPDAMGPGDIGGRPIEIPASGAMRLTNMGRRPADMPPQEFLGPTDTPPMMDRMTSRRAMIQDRMRERNGSMRPAVDTLALITRLRELHRMRMSPAASESGALADRASDLADMRADRLDNIQSMGPMGMLMGSGGLVGGGLGGLGSLGGLGGMGGVGGLTGMSGLGADGPGGFASIISMIGGAGGSLSPMMALLGAT</sequence>
<evidence type="ECO:0000256" key="1">
    <source>
        <dbReference type="SAM" id="MobiDB-lite"/>
    </source>
</evidence>
<organism evidence="2 3">
    <name type="scientific">Sinanodonta woodiana</name>
    <name type="common">Chinese pond mussel</name>
    <name type="synonym">Anodonta woodiana</name>
    <dbReference type="NCBI Taxonomy" id="1069815"/>
    <lineage>
        <taxon>Eukaryota</taxon>
        <taxon>Metazoa</taxon>
        <taxon>Spiralia</taxon>
        <taxon>Lophotrochozoa</taxon>
        <taxon>Mollusca</taxon>
        <taxon>Bivalvia</taxon>
        <taxon>Autobranchia</taxon>
        <taxon>Heteroconchia</taxon>
        <taxon>Palaeoheterodonta</taxon>
        <taxon>Unionida</taxon>
        <taxon>Unionoidea</taxon>
        <taxon>Unionidae</taxon>
        <taxon>Unioninae</taxon>
        <taxon>Sinanodonta</taxon>
    </lineage>
</organism>
<dbReference type="EMBL" id="JBJQND010000002">
    <property type="protein sequence ID" value="KAL3887233.1"/>
    <property type="molecule type" value="Genomic_DNA"/>
</dbReference>
<evidence type="ECO:0000313" key="2">
    <source>
        <dbReference type="EMBL" id="KAL3887233.1"/>
    </source>
</evidence>
<protein>
    <submittedName>
        <fullName evidence="2">Uncharacterized protein</fullName>
    </submittedName>
</protein>
<accession>A0ABD3XQH4</accession>
<feature type="region of interest" description="Disordered" evidence="1">
    <location>
        <begin position="138"/>
        <end position="162"/>
    </location>
</feature>
<evidence type="ECO:0000313" key="3">
    <source>
        <dbReference type="Proteomes" id="UP001634394"/>
    </source>
</evidence>
<dbReference type="AlphaFoldDB" id="A0ABD3XQH4"/>
<gene>
    <name evidence="2" type="ORF">ACJMK2_027180</name>
</gene>
<dbReference type="Proteomes" id="UP001634394">
    <property type="component" value="Unassembled WGS sequence"/>
</dbReference>